<gene>
    <name evidence="2" type="ORF">IAB99_02090</name>
</gene>
<dbReference type="EMBL" id="JADIMH010000011">
    <property type="protein sequence ID" value="MBO8466540.1"/>
    <property type="molecule type" value="Genomic_DNA"/>
</dbReference>
<reference evidence="2" key="2">
    <citation type="journal article" date="2021" name="PeerJ">
        <title>Extensive microbial diversity within the chicken gut microbiome revealed by metagenomics and culture.</title>
        <authorList>
            <person name="Gilroy R."/>
            <person name="Ravi A."/>
            <person name="Getino M."/>
            <person name="Pursley I."/>
            <person name="Horton D.L."/>
            <person name="Alikhan N.F."/>
            <person name="Baker D."/>
            <person name="Gharbi K."/>
            <person name="Hall N."/>
            <person name="Watson M."/>
            <person name="Adriaenssens E.M."/>
            <person name="Foster-Nyarko E."/>
            <person name="Jarju S."/>
            <person name="Secka A."/>
            <person name="Antonio M."/>
            <person name="Oren A."/>
            <person name="Chaudhuri R.R."/>
            <person name="La Ragione R."/>
            <person name="Hildebrand F."/>
            <person name="Pallen M.J."/>
        </authorList>
    </citation>
    <scope>NUCLEOTIDE SEQUENCE</scope>
    <source>
        <strain evidence="2">B1-15692</strain>
    </source>
</reference>
<proteinExistence type="predicted"/>
<dbReference type="PANTHER" id="PTHR30595:SF6">
    <property type="entry name" value="SCHLAFEN ALBA-2 DOMAIN-CONTAINING PROTEIN"/>
    <property type="match status" value="1"/>
</dbReference>
<keyword evidence="2" id="KW-0547">Nucleotide-binding</keyword>
<evidence type="ECO:0000313" key="2">
    <source>
        <dbReference type="EMBL" id="MBO8466540.1"/>
    </source>
</evidence>
<evidence type="ECO:0000259" key="1">
    <source>
        <dbReference type="Pfam" id="PF04326"/>
    </source>
</evidence>
<evidence type="ECO:0000313" key="3">
    <source>
        <dbReference type="Proteomes" id="UP000823660"/>
    </source>
</evidence>
<dbReference type="InterPro" id="IPR038461">
    <property type="entry name" value="Schlafen_AlbA_2_dom_sf"/>
</dbReference>
<protein>
    <submittedName>
        <fullName evidence="2">ATP-binding protein</fullName>
    </submittedName>
</protein>
<dbReference type="Gene3D" id="3.30.950.30">
    <property type="entry name" value="Schlafen, AAA domain"/>
    <property type="match status" value="1"/>
</dbReference>
<name>A0A9D9I6H4_9BACT</name>
<reference evidence="2" key="1">
    <citation type="submission" date="2020-10" db="EMBL/GenBank/DDBJ databases">
        <authorList>
            <person name="Gilroy R."/>
        </authorList>
    </citation>
    <scope>NUCLEOTIDE SEQUENCE</scope>
    <source>
        <strain evidence="2">B1-15692</strain>
    </source>
</reference>
<dbReference type="Pfam" id="PF04326">
    <property type="entry name" value="SLFN_AlbA_2"/>
    <property type="match status" value="1"/>
</dbReference>
<dbReference type="Proteomes" id="UP000823660">
    <property type="component" value="Unassembled WGS sequence"/>
</dbReference>
<sequence length="165" mass="18821">MKYDFDTILTQLSELLKDKECDTIEFKSALGGFPKNFWETYSAFANTQGGTIILGVKERNGEFEPNGLSDADIDKLQKDFWSGARNKNTINVCLLQQKDVEIGVVGKSKVLVFNVPAAKREQKPVHCTLDAFSGTYRRNYEGDYQCSRMEVRRMFAEIHTFKLCL</sequence>
<keyword evidence="2" id="KW-0067">ATP-binding</keyword>
<dbReference type="AlphaFoldDB" id="A0A9D9I6H4"/>
<feature type="domain" description="Schlafen AlbA-2" evidence="1">
    <location>
        <begin position="20"/>
        <end position="138"/>
    </location>
</feature>
<comment type="caution">
    <text evidence="2">The sequence shown here is derived from an EMBL/GenBank/DDBJ whole genome shotgun (WGS) entry which is preliminary data.</text>
</comment>
<dbReference type="PANTHER" id="PTHR30595">
    <property type="entry name" value="GLPR-RELATED TRANSCRIPTIONAL REPRESSOR"/>
    <property type="match status" value="1"/>
</dbReference>
<dbReference type="InterPro" id="IPR007421">
    <property type="entry name" value="Schlafen_AlbA_2_dom"/>
</dbReference>
<dbReference type="GO" id="GO:0005524">
    <property type="term" value="F:ATP binding"/>
    <property type="evidence" value="ECO:0007669"/>
    <property type="project" value="UniProtKB-KW"/>
</dbReference>
<accession>A0A9D9I6H4</accession>
<organism evidence="2 3">
    <name type="scientific">Candidatus Cryptobacteroides faecipullorum</name>
    <dbReference type="NCBI Taxonomy" id="2840764"/>
    <lineage>
        <taxon>Bacteria</taxon>
        <taxon>Pseudomonadati</taxon>
        <taxon>Bacteroidota</taxon>
        <taxon>Bacteroidia</taxon>
        <taxon>Bacteroidales</taxon>
        <taxon>Candidatus Cryptobacteroides</taxon>
    </lineage>
</organism>